<dbReference type="SUPFAM" id="SSF51556">
    <property type="entry name" value="Metallo-dependent hydrolases"/>
    <property type="match status" value="1"/>
</dbReference>
<name>A0A9D1I3F9_9FIRM</name>
<evidence type="ECO:0000313" key="3">
    <source>
        <dbReference type="Proteomes" id="UP000824091"/>
    </source>
</evidence>
<dbReference type="Gene3D" id="3.20.20.140">
    <property type="entry name" value="Metal-dependent hydrolases"/>
    <property type="match status" value="1"/>
</dbReference>
<dbReference type="PANTHER" id="PTHR22642:SF2">
    <property type="entry name" value="PROTEIN LONG AFTER FAR-RED 3"/>
    <property type="match status" value="1"/>
</dbReference>
<dbReference type="Pfam" id="PF07969">
    <property type="entry name" value="Amidohydro_3"/>
    <property type="match status" value="1"/>
</dbReference>
<dbReference type="InterPro" id="IPR032466">
    <property type="entry name" value="Metal_Hydrolase"/>
</dbReference>
<dbReference type="Proteomes" id="UP000824091">
    <property type="component" value="Unassembled WGS sequence"/>
</dbReference>
<dbReference type="InterPro" id="IPR033932">
    <property type="entry name" value="YtcJ-like"/>
</dbReference>
<accession>A0A9D1I3F9</accession>
<dbReference type="SUPFAM" id="SSF51338">
    <property type="entry name" value="Composite domain of metallo-dependent hydrolases"/>
    <property type="match status" value="1"/>
</dbReference>
<dbReference type="InterPro" id="IPR011059">
    <property type="entry name" value="Metal-dep_hydrolase_composite"/>
</dbReference>
<protein>
    <submittedName>
        <fullName evidence="2">Amidohydrolase</fullName>
    </submittedName>
</protein>
<reference evidence="2" key="1">
    <citation type="submission" date="2020-10" db="EMBL/GenBank/DDBJ databases">
        <authorList>
            <person name="Gilroy R."/>
        </authorList>
    </citation>
    <scope>NUCLEOTIDE SEQUENCE</scope>
    <source>
        <strain evidence="2">11300</strain>
    </source>
</reference>
<dbReference type="PANTHER" id="PTHR22642">
    <property type="entry name" value="IMIDAZOLONEPROPIONASE"/>
    <property type="match status" value="1"/>
</dbReference>
<dbReference type="InterPro" id="IPR013108">
    <property type="entry name" value="Amidohydro_3"/>
</dbReference>
<evidence type="ECO:0000313" key="2">
    <source>
        <dbReference type="EMBL" id="HIU27538.1"/>
    </source>
</evidence>
<reference evidence="2" key="2">
    <citation type="journal article" date="2021" name="PeerJ">
        <title>Extensive microbial diversity within the chicken gut microbiome revealed by metagenomics and culture.</title>
        <authorList>
            <person name="Gilroy R."/>
            <person name="Ravi A."/>
            <person name="Getino M."/>
            <person name="Pursley I."/>
            <person name="Horton D.L."/>
            <person name="Alikhan N.F."/>
            <person name="Baker D."/>
            <person name="Gharbi K."/>
            <person name="Hall N."/>
            <person name="Watson M."/>
            <person name="Adriaenssens E.M."/>
            <person name="Foster-Nyarko E."/>
            <person name="Jarju S."/>
            <person name="Secka A."/>
            <person name="Antonio M."/>
            <person name="Oren A."/>
            <person name="Chaudhuri R.R."/>
            <person name="La Ragione R."/>
            <person name="Hildebrand F."/>
            <person name="Pallen M.J."/>
        </authorList>
    </citation>
    <scope>NUCLEOTIDE SEQUENCE</scope>
    <source>
        <strain evidence="2">11300</strain>
    </source>
</reference>
<dbReference type="EMBL" id="DVMO01000060">
    <property type="protein sequence ID" value="HIU27538.1"/>
    <property type="molecule type" value="Genomic_DNA"/>
</dbReference>
<dbReference type="Gene3D" id="2.30.40.10">
    <property type="entry name" value="Urease, subunit C, domain 1"/>
    <property type="match status" value="1"/>
</dbReference>
<dbReference type="GO" id="GO:0016810">
    <property type="term" value="F:hydrolase activity, acting on carbon-nitrogen (but not peptide) bonds"/>
    <property type="evidence" value="ECO:0007669"/>
    <property type="project" value="InterPro"/>
</dbReference>
<dbReference type="Gene3D" id="3.10.310.70">
    <property type="match status" value="1"/>
</dbReference>
<gene>
    <name evidence="2" type="ORF">IAD16_04095</name>
</gene>
<organism evidence="2 3">
    <name type="scientific">Candidatus Fimisoma avicola</name>
    <dbReference type="NCBI Taxonomy" id="2840826"/>
    <lineage>
        <taxon>Bacteria</taxon>
        <taxon>Bacillati</taxon>
        <taxon>Bacillota</taxon>
        <taxon>Clostridia</taxon>
        <taxon>Eubacteriales</taxon>
        <taxon>Candidatus Fimisoma</taxon>
    </lineage>
</organism>
<proteinExistence type="predicted"/>
<comment type="caution">
    <text evidence="2">The sequence shown here is derived from an EMBL/GenBank/DDBJ whole genome shotgun (WGS) entry which is preliminary data.</text>
</comment>
<evidence type="ECO:0000259" key="1">
    <source>
        <dbReference type="Pfam" id="PF07969"/>
    </source>
</evidence>
<dbReference type="AlphaFoldDB" id="A0A9D1I3F9"/>
<dbReference type="CDD" id="cd01300">
    <property type="entry name" value="YtcJ_like"/>
    <property type="match status" value="1"/>
</dbReference>
<sequence length="534" mass="58985">MKYDKIYYNGVIRTMDAERSVVSAIGVKDGKIAFLGDDAQAAALEAEAKTDLGGSLMLPGFTDSHLHMLNYAFVKQSYQMSGTASIAEIIAHGREMAEKMKDEPAENWIYGRGWNESNFTDEQRPLDRFDLDKISTERPILFIRVCGHKAAVNTKGLEIVMGLKQTADYIEQIDQEKGVLTEASIKLCYDAMNEPTVDKIKEMILAAQKDINAHGITGVDSDNFLSLPGRKSAGIIKAYKELEAEGKLTLRVREQASFTAFEHMKAFIDAGYRTNDGGDFYKIGPVKLYEDGSLGARTALMNEPYVGTDERGTAVHDKEDLENLVDYAYKNGMQLLIHAIGDKASDMVCDAYIKAIEKYGRRDSRLAINHLQIVSDDLFDKMKEYGILAFIQPVFVASDKGIVAGLTGEGPAARSYLWKTMLDKGLVCCGGSDAPVESFDVLENIQIAVTRDKIGEVTDGWHPQEKLTVDEAVGLFTAGNAYEAFEENIRGSLEVGKLADMTVLDRDIFKVDPHEITKAVVLKTIVGGREVYSK</sequence>
<feature type="domain" description="Amidohydrolase 3" evidence="1">
    <location>
        <begin position="51"/>
        <end position="532"/>
    </location>
</feature>